<name>A0A930UWJ1_9ACTN</name>
<reference evidence="1" key="1">
    <citation type="submission" date="2020-11" db="EMBL/GenBank/DDBJ databases">
        <title>Nocardioides sp. CBS4Y-1, whole genome shotgun sequence.</title>
        <authorList>
            <person name="Tuo L."/>
        </authorList>
    </citation>
    <scope>NUCLEOTIDE SEQUENCE</scope>
    <source>
        <strain evidence="1">CBS4Y-1</strain>
    </source>
</reference>
<dbReference type="EMBL" id="JADIVZ010000004">
    <property type="protein sequence ID" value="MBF4162163.1"/>
    <property type="molecule type" value="Genomic_DNA"/>
</dbReference>
<comment type="caution">
    <text evidence="1">The sequence shown here is derived from an EMBL/GenBank/DDBJ whole genome shotgun (WGS) entry which is preliminary data.</text>
</comment>
<gene>
    <name evidence="1" type="ORF">ISG29_10700</name>
</gene>
<evidence type="ECO:0000313" key="1">
    <source>
        <dbReference type="EMBL" id="MBF4162163.1"/>
    </source>
</evidence>
<protein>
    <submittedName>
        <fullName evidence="1">Uncharacterized protein</fullName>
    </submittedName>
</protein>
<sequence length="67" mass="6851">MQPVIELVVCPDCDASAEVVRREVWPSTDGPVEHAVVSCVARHLFTLPASALVSATAAAAGGPAAPR</sequence>
<dbReference type="AlphaFoldDB" id="A0A930UWJ1"/>
<dbReference type="RefSeq" id="WP_194503411.1">
    <property type="nucleotide sequence ID" value="NZ_JADIVZ010000004.1"/>
</dbReference>
<evidence type="ECO:0000313" key="2">
    <source>
        <dbReference type="Proteomes" id="UP000656804"/>
    </source>
</evidence>
<organism evidence="1 2">
    <name type="scientific">Nocardioides acrostichi</name>
    <dbReference type="NCBI Taxonomy" id="2784339"/>
    <lineage>
        <taxon>Bacteria</taxon>
        <taxon>Bacillati</taxon>
        <taxon>Actinomycetota</taxon>
        <taxon>Actinomycetes</taxon>
        <taxon>Propionibacteriales</taxon>
        <taxon>Nocardioidaceae</taxon>
        <taxon>Nocardioides</taxon>
    </lineage>
</organism>
<accession>A0A930UWJ1</accession>
<proteinExistence type="predicted"/>
<dbReference type="Proteomes" id="UP000656804">
    <property type="component" value="Unassembled WGS sequence"/>
</dbReference>
<keyword evidence="2" id="KW-1185">Reference proteome</keyword>